<keyword evidence="3" id="KW-1185">Reference proteome</keyword>
<gene>
    <name evidence="2" type="ORF">IQ227_09990</name>
</gene>
<feature type="region of interest" description="Disordered" evidence="1">
    <location>
        <begin position="1"/>
        <end position="56"/>
    </location>
</feature>
<dbReference type="RefSeq" id="WP_193942632.1">
    <property type="nucleotide sequence ID" value="NZ_JADEWB010000044.1"/>
</dbReference>
<comment type="caution">
    <text evidence="2">The sequence shown here is derived from an EMBL/GenBank/DDBJ whole genome shotgun (WGS) entry which is preliminary data.</text>
</comment>
<name>A0ABR9VG28_9CYAN</name>
<dbReference type="EMBL" id="JADEWB010000044">
    <property type="protein sequence ID" value="MBE9236355.1"/>
    <property type="molecule type" value="Genomic_DNA"/>
</dbReference>
<sequence length="56" mass="6342">MSDRIPNKRSHSSTFSKSDSYGALRYRTPTSSNSDRPPTPQKAIAPNILKKRFLHP</sequence>
<evidence type="ECO:0000313" key="3">
    <source>
        <dbReference type="Proteomes" id="UP000606776"/>
    </source>
</evidence>
<protein>
    <submittedName>
        <fullName evidence="2">Uncharacterized protein</fullName>
    </submittedName>
</protein>
<evidence type="ECO:0000256" key="1">
    <source>
        <dbReference type="SAM" id="MobiDB-lite"/>
    </source>
</evidence>
<proteinExistence type="predicted"/>
<evidence type="ECO:0000313" key="2">
    <source>
        <dbReference type="EMBL" id="MBE9236355.1"/>
    </source>
</evidence>
<dbReference type="Proteomes" id="UP000606776">
    <property type="component" value="Unassembled WGS sequence"/>
</dbReference>
<accession>A0ABR9VG28</accession>
<reference evidence="2 3" key="1">
    <citation type="submission" date="2020-10" db="EMBL/GenBank/DDBJ databases">
        <authorList>
            <person name="Castelo-Branco R."/>
            <person name="Eusebio N."/>
            <person name="Adriana R."/>
            <person name="Vieira A."/>
            <person name="Brugerolle De Fraissinette N."/>
            <person name="Rezende De Castro R."/>
            <person name="Schneider M.P."/>
            <person name="Vasconcelos V."/>
            <person name="Leao P.N."/>
        </authorList>
    </citation>
    <scope>NUCLEOTIDE SEQUENCE [LARGE SCALE GENOMIC DNA]</scope>
    <source>
        <strain evidence="2 3">LEGE 00250</strain>
    </source>
</reference>
<organism evidence="2 3">
    <name type="scientific">Sphaerospermopsis aphanizomenoides LEGE 00250</name>
    <dbReference type="NCBI Taxonomy" id="2777972"/>
    <lineage>
        <taxon>Bacteria</taxon>
        <taxon>Bacillati</taxon>
        <taxon>Cyanobacteriota</taxon>
        <taxon>Cyanophyceae</taxon>
        <taxon>Nostocales</taxon>
        <taxon>Aphanizomenonaceae</taxon>
        <taxon>Sphaerospermopsis</taxon>
        <taxon>Sphaerospermopsis aphanizomenoides</taxon>
    </lineage>
</organism>